<protein>
    <submittedName>
        <fullName evidence="2">Glycosyl transferase family protein</fullName>
    </submittedName>
</protein>
<sequence length="257" mass="28553">MSVPARATRDVAIVCPTYQEGDTIGPFLERVRAASDTFRSARLTELIFVDDGSTDGTVERVREAERTWASPRVQLVQRAQKAGTVSAQITGFQRSSTELVVTMDADGQHPADVVDRLVEAWEPSVDLVVASRYVSGGTVQWEERRRGVISGGARSLSRLVLPGARRLRDPLSGFFLARRSWVAELPPAPPGYKLLLYVLAIHPRSEIREIPYEMGMRLAGESKLIRGFGFIPSFLRELARYRRAGVTARRRSSSTPK</sequence>
<reference evidence="2" key="1">
    <citation type="submission" date="2013-08" db="EMBL/GenBank/DDBJ databases">
        <authorList>
            <person name="Mendez C."/>
            <person name="Richter M."/>
            <person name="Ferrer M."/>
            <person name="Sanchez J."/>
        </authorList>
    </citation>
    <scope>NUCLEOTIDE SEQUENCE</scope>
</reference>
<keyword evidence="2" id="KW-0808">Transferase</keyword>
<dbReference type="InterPro" id="IPR050256">
    <property type="entry name" value="Glycosyltransferase_2"/>
</dbReference>
<dbReference type="PANTHER" id="PTHR48090">
    <property type="entry name" value="UNDECAPRENYL-PHOSPHATE 4-DEOXY-4-FORMAMIDO-L-ARABINOSE TRANSFERASE-RELATED"/>
    <property type="match status" value="1"/>
</dbReference>
<dbReference type="EMBL" id="AUZY01002793">
    <property type="protein sequence ID" value="EQD71428.1"/>
    <property type="molecule type" value="Genomic_DNA"/>
</dbReference>
<dbReference type="Gene3D" id="3.90.550.10">
    <property type="entry name" value="Spore Coat Polysaccharide Biosynthesis Protein SpsA, Chain A"/>
    <property type="match status" value="1"/>
</dbReference>
<dbReference type="SUPFAM" id="SSF53448">
    <property type="entry name" value="Nucleotide-diphospho-sugar transferases"/>
    <property type="match status" value="1"/>
</dbReference>
<dbReference type="InterPro" id="IPR001173">
    <property type="entry name" value="Glyco_trans_2-like"/>
</dbReference>
<name>T1BSB2_9ZZZZ</name>
<accession>T1BSB2</accession>
<reference evidence="2" key="2">
    <citation type="journal article" date="2014" name="ISME J.">
        <title>Microbial stratification in low pH oxic and suboxic macroscopic growths along an acid mine drainage.</title>
        <authorList>
            <person name="Mendez-Garcia C."/>
            <person name="Mesa V."/>
            <person name="Sprenger R.R."/>
            <person name="Richter M."/>
            <person name="Diez M.S."/>
            <person name="Solano J."/>
            <person name="Bargiela R."/>
            <person name="Golyshina O.V."/>
            <person name="Manteca A."/>
            <person name="Ramos J.L."/>
            <person name="Gallego J.R."/>
            <person name="Llorente I."/>
            <person name="Martins Dos Santos V.A."/>
            <person name="Jensen O.N."/>
            <person name="Pelaez A.I."/>
            <person name="Sanchez J."/>
            <person name="Ferrer M."/>
        </authorList>
    </citation>
    <scope>NUCLEOTIDE SEQUENCE</scope>
</reference>
<evidence type="ECO:0000259" key="1">
    <source>
        <dbReference type="Pfam" id="PF00535"/>
    </source>
</evidence>
<organism evidence="2">
    <name type="scientific">mine drainage metagenome</name>
    <dbReference type="NCBI Taxonomy" id="410659"/>
    <lineage>
        <taxon>unclassified sequences</taxon>
        <taxon>metagenomes</taxon>
        <taxon>ecological metagenomes</taxon>
    </lineage>
</organism>
<feature type="domain" description="Glycosyltransferase 2-like" evidence="1">
    <location>
        <begin position="13"/>
        <end position="181"/>
    </location>
</feature>
<dbReference type="InterPro" id="IPR029044">
    <property type="entry name" value="Nucleotide-diphossugar_trans"/>
</dbReference>
<dbReference type="Pfam" id="PF00535">
    <property type="entry name" value="Glycos_transf_2"/>
    <property type="match status" value="1"/>
</dbReference>
<dbReference type="AlphaFoldDB" id="T1BSB2"/>
<evidence type="ECO:0000313" key="2">
    <source>
        <dbReference type="EMBL" id="EQD71428.1"/>
    </source>
</evidence>
<dbReference type="PANTHER" id="PTHR48090:SF7">
    <property type="entry name" value="RFBJ PROTEIN"/>
    <property type="match status" value="1"/>
</dbReference>
<dbReference type="GO" id="GO:0016740">
    <property type="term" value="F:transferase activity"/>
    <property type="evidence" value="ECO:0007669"/>
    <property type="project" value="UniProtKB-KW"/>
</dbReference>
<proteinExistence type="predicted"/>
<gene>
    <name evidence="2" type="ORF">B1B_04463</name>
</gene>
<comment type="caution">
    <text evidence="2">The sequence shown here is derived from an EMBL/GenBank/DDBJ whole genome shotgun (WGS) entry which is preliminary data.</text>
</comment>